<evidence type="ECO:0000256" key="3">
    <source>
        <dbReference type="ARBA" id="ARBA00022833"/>
    </source>
</evidence>
<evidence type="ECO:0000313" key="6">
    <source>
        <dbReference type="EMBL" id="KLO18172.1"/>
    </source>
</evidence>
<dbReference type="Gene3D" id="6.10.140.2220">
    <property type="match status" value="1"/>
</dbReference>
<sequence>MTHRKLSARDVIKLLKNARISEESLKDLVFNIRSKTLPEKHYTSAFDVFHLHLKTPVDQASLDDKRMCRIVVSSLLGLGALKNTYFIGHKEQLRQCWPDVIDWSKAIFRGRKYRDIDGPNLEVAGAFMCGIGQIFDIVAHVDVELVNNDDIFHFALELWKGDEEHIIAPNLYSTCPLLACHSTSVDQVNRFGESSAYDPRLLVDIILVRFSAAVVPSPKGNIEMAADLADLLCRFVRCGTEPVMKTLMNSVDAVTVLIRGLNTVLDDAHQTAEHSYTILCAFEVIYTFFSFGVNVVQDAVHAGFLRVLFSAADTKKYDFGEKPTTLLKHLQHNLVTKRVVTAAMTSMSTLASRRDFDLPRILRASTPIFQEEWKIFESLLLEHAIIFKLFDHGYAEEHGACASCCKKSPRKCLRKCAGCGTILYCSASCERNDWHRHRVACKSAGGQIDKCFDASYSRLSRRLATLQLHRYWPGIASLAKSKNIDDAYLGVRLRHSSSPFKFEVFDCRNMDVKGLRDAFRKTPHLSLLAEESVRARVEHDDKTCAMLVVTTMGFVDVPYLVYLTDDFDADTEVQSGCRSTPCLNGDDSILLPRKHDIVENIMSKLHTPPISNWRTRWIDKPFESLAKQAAPLSSGCP</sequence>
<dbReference type="AlphaFoldDB" id="A0A0H2S2S1"/>
<dbReference type="Gene3D" id="2.170.270.10">
    <property type="entry name" value="SET domain"/>
    <property type="match status" value="1"/>
</dbReference>
<dbReference type="InParanoid" id="A0A0H2S2S1"/>
<keyword evidence="7" id="KW-1185">Reference proteome</keyword>
<organism evidence="6 7">
    <name type="scientific">Schizopora paradoxa</name>
    <dbReference type="NCBI Taxonomy" id="27342"/>
    <lineage>
        <taxon>Eukaryota</taxon>
        <taxon>Fungi</taxon>
        <taxon>Dikarya</taxon>
        <taxon>Basidiomycota</taxon>
        <taxon>Agaricomycotina</taxon>
        <taxon>Agaricomycetes</taxon>
        <taxon>Hymenochaetales</taxon>
        <taxon>Schizoporaceae</taxon>
        <taxon>Schizopora</taxon>
    </lineage>
</organism>
<keyword evidence="1" id="KW-0479">Metal-binding</keyword>
<protein>
    <recommendedName>
        <fullName evidence="5">MYND-type domain-containing protein</fullName>
    </recommendedName>
</protein>
<name>A0A0H2S2S1_9AGAM</name>
<evidence type="ECO:0000256" key="1">
    <source>
        <dbReference type="ARBA" id="ARBA00022723"/>
    </source>
</evidence>
<feature type="domain" description="MYND-type" evidence="5">
    <location>
        <begin position="401"/>
        <end position="441"/>
    </location>
</feature>
<proteinExistence type="predicted"/>
<dbReference type="EMBL" id="KQ085897">
    <property type="protein sequence ID" value="KLO18172.1"/>
    <property type="molecule type" value="Genomic_DNA"/>
</dbReference>
<gene>
    <name evidence="6" type="ORF">SCHPADRAFT_899970</name>
</gene>
<keyword evidence="3" id="KW-0862">Zinc</keyword>
<accession>A0A0H2S2S1</accession>
<dbReference type="SUPFAM" id="SSF144232">
    <property type="entry name" value="HIT/MYND zinc finger-like"/>
    <property type="match status" value="1"/>
</dbReference>
<dbReference type="PROSITE" id="PS50865">
    <property type="entry name" value="ZF_MYND_2"/>
    <property type="match status" value="1"/>
</dbReference>
<evidence type="ECO:0000256" key="4">
    <source>
        <dbReference type="PROSITE-ProRule" id="PRU00134"/>
    </source>
</evidence>
<dbReference type="GO" id="GO:0008270">
    <property type="term" value="F:zinc ion binding"/>
    <property type="evidence" value="ECO:0007669"/>
    <property type="project" value="UniProtKB-KW"/>
</dbReference>
<evidence type="ECO:0000256" key="2">
    <source>
        <dbReference type="ARBA" id="ARBA00022771"/>
    </source>
</evidence>
<dbReference type="InterPro" id="IPR046341">
    <property type="entry name" value="SET_dom_sf"/>
</dbReference>
<evidence type="ECO:0000313" key="7">
    <source>
        <dbReference type="Proteomes" id="UP000053477"/>
    </source>
</evidence>
<dbReference type="InterPro" id="IPR002893">
    <property type="entry name" value="Znf_MYND"/>
</dbReference>
<evidence type="ECO:0000259" key="5">
    <source>
        <dbReference type="PROSITE" id="PS50865"/>
    </source>
</evidence>
<dbReference type="OrthoDB" id="432970at2759"/>
<dbReference type="Proteomes" id="UP000053477">
    <property type="component" value="Unassembled WGS sequence"/>
</dbReference>
<dbReference type="STRING" id="27342.A0A0H2S2S1"/>
<keyword evidence="2 4" id="KW-0863">Zinc-finger</keyword>
<dbReference type="Gene3D" id="1.10.220.160">
    <property type="match status" value="1"/>
</dbReference>
<dbReference type="Pfam" id="PF01753">
    <property type="entry name" value="zf-MYND"/>
    <property type="match status" value="1"/>
</dbReference>
<reference evidence="6 7" key="1">
    <citation type="submission" date="2015-04" db="EMBL/GenBank/DDBJ databases">
        <title>Complete genome sequence of Schizopora paradoxa KUC8140, a cosmopolitan wood degrader in East Asia.</title>
        <authorList>
            <consortium name="DOE Joint Genome Institute"/>
            <person name="Min B."/>
            <person name="Park H."/>
            <person name="Jang Y."/>
            <person name="Kim J.-J."/>
            <person name="Kim K.H."/>
            <person name="Pangilinan J."/>
            <person name="Lipzen A."/>
            <person name="Riley R."/>
            <person name="Grigoriev I.V."/>
            <person name="Spatafora J.W."/>
            <person name="Choi I.-G."/>
        </authorList>
    </citation>
    <scope>NUCLEOTIDE SEQUENCE [LARGE SCALE GENOMIC DNA]</scope>
    <source>
        <strain evidence="6 7">KUC8140</strain>
    </source>
</reference>